<sequence length="278" mass="31801">MLILHVLGILACTTGTHYEVPIDVIFEDAAFQKAVGELLRNRDLPHEYNDSMEYSVGENLIEEVLESVENYVNALLFDLEVSVLLSFVYEDTNRVSQQVCANPYRMHGILKQLPAYKNTIYVAGCADQPQERARTDFPEGHVKGAELSVYTNTRDRPGNKTMLSTSFNSFSVLKRHKMSPYEFRKAAQMRDMAIMNSIRLQREKRKPMPFRKQYTTNASRCVILSGVYLDEHYVYNLRKAVMEIVGGGAVRANVDADIRRGICEYVRSCYEGEVLEEM</sequence>
<evidence type="ECO:0000313" key="3">
    <source>
        <dbReference type="Proteomes" id="UP000011081"/>
    </source>
</evidence>
<dbReference type="OrthoDB" id="10430719at2759"/>
<dbReference type="VEuPathDB" id="MicrosporidiaDB:VCUG_01211"/>
<dbReference type="RefSeq" id="XP_008074229.1">
    <property type="nucleotide sequence ID" value="XM_008076038.1"/>
</dbReference>
<dbReference type="EMBL" id="GL877420">
    <property type="protein sequence ID" value="ELA47327.1"/>
    <property type="molecule type" value="Genomic_DNA"/>
</dbReference>
<reference evidence="3" key="1">
    <citation type="submission" date="2011-03" db="EMBL/GenBank/DDBJ databases">
        <title>The genome sequence of Vavraia culicis strain floridensis.</title>
        <authorList>
            <consortium name="The Broad Institute Genome Sequencing Platform"/>
            <person name="Cuomo C."/>
            <person name="Becnel J."/>
            <person name="Sanscrainte N."/>
            <person name="Young S.K."/>
            <person name="Zeng Q."/>
            <person name="Gargeya S."/>
            <person name="Fitzgerald M."/>
            <person name="Haas B."/>
            <person name="Abouelleil A."/>
            <person name="Alvarado L."/>
            <person name="Arachchi H.M."/>
            <person name="Berlin A."/>
            <person name="Chapman S.B."/>
            <person name="Gearin G."/>
            <person name="Goldberg J."/>
            <person name="Griggs A."/>
            <person name="Gujja S."/>
            <person name="Hansen M."/>
            <person name="Heiman D."/>
            <person name="Howarth C."/>
            <person name="Larimer J."/>
            <person name="Lui A."/>
            <person name="MacDonald P.J.P."/>
            <person name="McCowen C."/>
            <person name="Montmayeur A."/>
            <person name="Murphy C."/>
            <person name="Neiman D."/>
            <person name="Pearson M."/>
            <person name="Priest M."/>
            <person name="Roberts A."/>
            <person name="Saif S."/>
            <person name="Shea T."/>
            <person name="Sisk P."/>
            <person name="Stolte C."/>
            <person name="Sykes S."/>
            <person name="Wortman J."/>
            <person name="Nusbaum C."/>
            <person name="Birren B."/>
        </authorList>
    </citation>
    <scope>NUCLEOTIDE SEQUENCE [LARGE SCALE GENOMIC DNA]</scope>
    <source>
        <strain evidence="3">floridensis</strain>
    </source>
</reference>
<organism evidence="2 3">
    <name type="scientific">Vavraia culicis (isolate floridensis)</name>
    <name type="common">Microsporidian parasite</name>
    <dbReference type="NCBI Taxonomy" id="948595"/>
    <lineage>
        <taxon>Eukaryota</taxon>
        <taxon>Fungi</taxon>
        <taxon>Fungi incertae sedis</taxon>
        <taxon>Microsporidia</taxon>
        <taxon>Pleistophoridae</taxon>
        <taxon>Vavraia</taxon>
    </lineage>
</organism>
<dbReference type="Proteomes" id="UP000011081">
    <property type="component" value="Unassembled WGS sequence"/>
</dbReference>
<dbReference type="InParanoid" id="L2GVE7"/>
<proteinExistence type="predicted"/>
<keyword evidence="1" id="KW-0732">Signal</keyword>
<evidence type="ECO:0000313" key="2">
    <source>
        <dbReference type="EMBL" id="ELA47327.1"/>
    </source>
</evidence>
<accession>L2GVE7</accession>
<dbReference type="HOGENOM" id="CLU_1001840_0_0_1"/>
<gene>
    <name evidence="2" type="ORF">VCUG_01211</name>
</gene>
<name>L2GVE7_VAVCU</name>
<dbReference type="GeneID" id="19879092"/>
<evidence type="ECO:0000256" key="1">
    <source>
        <dbReference type="SAM" id="SignalP"/>
    </source>
</evidence>
<keyword evidence="3" id="KW-1185">Reference proteome</keyword>
<feature type="chain" id="PRO_5003960048" evidence="1">
    <location>
        <begin position="19"/>
        <end position="278"/>
    </location>
</feature>
<dbReference type="OMA" id="RRGICEY"/>
<protein>
    <submittedName>
        <fullName evidence="2">Uncharacterized protein</fullName>
    </submittedName>
</protein>
<feature type="signal peptide" evidence="1">
    <location>
        <begin position="1"/>
        <end position="18"/>
    </location>
</feature>
<dbReference type="AlphaFoldDB" id="L2GVE7"/>